<sequence>MTSFKVSILLTVIFFISKRSVKGDITSLIESVDSEFADFNVAMQYGQHEGGYFLFQNYVNTLFVEDEENKSSEEISYISVIPLDMVKCIQITKFLYEIISNNINCFPQVVLTPSQFCQKYYVTATSGERKLGKGQSSSSRSFRSTQSATSGERKLGKGQSSSSRSLEVLNVNDILQAGVYTEDDQYRNAVNSYSIYSGTIGDPLNNTVVANWPKYALAYYQFHIAQYYTKNEYSQFNYAKWCETSVQTFFKVEPFLPEEDRRQNYQE</sequence>
<dbReference type="EMBL" id="VYZN01000037">
    <property type="protein sequence ID" value="KAE9532921.1"/>
    <property type="molecule type" value="Genomic_DNA"/>
</dbReference>
<dbReference type="AlphaFoldDB" id="A0A6G0THT1"/>
<dbReference type="OrthoDB" id="10642464at2759"/>
<evidence type="ECO:0000313" key="4">
    <source>
        <dbReference type="Proteomes" id="UP000475862"/>
    </source>
</evidence>
<evidence type="ECO:0000256" key="2">
    <source>
        <dbReference type="SAM" id="SignalP"/>
    </source>
</evidence>
<feature type="signal peptide" evidence="2">
    <location>
        <begin position="1"/>
        <end position="23"/>
    </location>
</feature>
<comment type="caution">
    <text evidence="3">The sequence shown here is derived from an EMBL/GenBank/DDBJ whole genome shotgun (WGS) entry which is preliminary data.</text>
</comment>
<evidence type="ECO:0000313" key="3">
    <source>
        <dbReference type="EMBL" id="KAE9532921.1"/>
    </source>
</evidence>
<proteinExistence type="predicted"/>
<dbReference type="Proteomes" id="UP000475862">
    <property type="component" value="Unassembled WGS sequence"/>
</dbReference>
<feature type="chain" id="PRO_5026008909" evidence="2">
    <location>
        <begin position="24"/>
        <end position="267"/>
    </location>
</feature>
<gene>
    <name evidence="3" type="ORF">AGLY_009349</name>
</gene>
<protein>
    <submittedName>
        <fullName evidence="3">Uncharacterized protein</fullName>
    </submittedName>
</protein>
<accession>A0A6G0THT1</accession>
<reference evidence="3 4" key="1">
    <citation type="submission" date="2019-08" db="EMBL/GenBank/DDBJ databases">
        <title>The genome of the soybean aphid Biotype 1, its phylome, world population structure and adaptation to the North American continent.</title>
        <authorList>
            <person name="Giordano R."/>
            <person name="Donthu R.K."/>
            <person name="Hernandez A.G."/>
            <person name="Wright C.L."/>
            <person name="Zimin A.V."/>
        </authorList>
    </citation>
    <scope>NUCLEOTIDE SEQUENCE [LARGE SCALE GENOMIC DNA]</scope>
    <source>
        <tissue evidence="3">Whole aphids</tissue>
    </source>
</reference>
<name>A0A6G0THT1_APHGL</name>
<evidence type="ECO:0000256" key="1">
    <source>
        <dbReference type="SAM" id="MobiDB-lite"/>
    </source>
</evidence>
<keyword evidence="4" id="KW-1185">Reference proteome</keyword>
<organism evidence="3 4">
    <name type="scientific">Aphis glycines</name>
    <name type="common">Soybean aphid</name>
    <dbReference type="NCBI Taxonomy" id="307491"/>
    <lineage>
        <taxon>Eukaryota</taxon>
        <taxon>Metazoa</taxon>
        <taxon>Ecdysozoa</taxon>
        <taxon>Arthropoda</taxon>
        <taxon>Hexapoda</taxon>
        <taxon>Insecta</taxon>
        <taxon>Pterygota</taxon>
        <taxon>Neoptera</taxon>
        <taxon>Paraneoptera</taxon>
        <taxon>Hemiptera</taxon>
        <taxon>Sternorrhyncha</taxon>
        <taxon>Aphidomorpha</taxon>
        <taxon>Aphidoidea</taxon>
        <taxon>Aphididae</taxon>
        <taxon>Aphidini</taxon>
        <taxon>Aphis</taxon>
        <taxon>Aphis</taxon>
    </lineage>
</organism>
<feature type="compositionally biased region" description="Low complexity" evidence="1">
    <location>
        <begin position="135"/>
        <end position="150"/>
    </location>
</feature>
<keyword evidence="2" id="KW-0732">Signal</keyword>
<feature type="region of interest" description="Disordered" evidence="1">
    <location>
        <begin position="129"/>
        <end position="161"/>
    </location>
</feature>